<dbReference type="AlphaFoldDB" id="A0A8H6ZGY7"/>
<dbReference type="EMBL" id="JACAZH010000001">
    <property type="protein sequence ID" value="KAF7377149.1"/>
    <property type="molecule type" value="Genomic_DNA"/>
</dbReference>
<organism evidence="1 2">
    <name type="scientific">Mycena sanguinolenta</name>
    <dbReference type="NCBI Taxonomy" id="230812"/>
    <lineage>
        <taxon>Eukaryota</taxon>
        <taxon>Fungi</taxon>
        <taxon>Dikarya</taxon>
        <taxon>Basidiomycota</taxon>
        <taxon>Agaricomycotina</taxon>
        <taxon>Agaricomycetes</taxon>
        <taxon>Agaricomycetidae</taxon>
        <taxon>Agaricales</taxon>
        <taxon>Marasmiineae</taxon>
        <taxon>Mycenaceae</taxon>
        <taxon>Mycena</taxon>
    </lineage>
</organism>
<protein>
    <submittedName>
        <fullName evidence="1">Uncharacterized protein</fullName>
    </submittedName>
</protein>
<gene>
    <name evidence="1" type="ORF">MSAN_00134000</name>
</gene>
<proteinExistence type="predicted"/>
<evidence type="ECO:0000313" key="1">
    <source>
        <dbReference type="EMBL" id="KAF7377149.1"/>
    </source>
</evidence>
<name>A0A8H6ZGY7_9AGAR</name>
<reference evidence="1" key="1">
    <citation type="submission" date="2020-05" db="EMBL/GenBank/DDBJ databases">
        <title>Mycena genomes resolve the evolution of fungal bioluminescence.</title>
        <authorList>
            <person name="Tsai I.J."/>
        </authorList>
    </citation>
    <scope>NUCLEOTIDE SEQUENCE</scope>
    <source>
        <strain evidence="1">160909Yilan</strain>
    </source>
</reference>
<evidence type="ECO:0000313" key="2">
    <source>
        <dbReference type="Proteomes" id="UP000623467"/>
    </source>
</evidence>
<accession>A0A8H6ZGY7</accession>
<comment type="caution">
    <text evidence="1">The sequence shown here is derived from an EMBL/GenBank/DDBJ whole genome shotgun (WGS) entry which is preliminary data.</text>
</comment>
<dbReference type="Proteomes" id="UP000623467">
    <property type="component" value="Unassembled WGS sequence"/>
</dbReference>
<sequence length="99" mass="10600">MYFSAVAQRYSLALRLTELDNLPKPSSLDSDTAGTDVRLPSVQDIQIKLNAVLGPSTLDPDGTGAVGTCRCSLLHLIPCATGYVVITLSYHTDAIFTFP</sequence>
<keyword evidence="2" id="KW-1185">Reference proteome</keyword>